<keyword evidence="12" id="KW-0969">Cilium</keyword>
<dbReference type="Proteomes" id="UP000190027">
    <property type="component" value="Unassembled WGS sequence"/>
</dbReference>
<dbReference type="GO" id="GO:0071978">
    <property type="term" value="P:bacterial-type flagellum-dependent swarming motility"/>
    <property type="evidence" value="ECO:0007669"/>
    <property type="project" value="TreeGrafter"/>
</dbReference>
<keyword evidence="12" id="KW-0282">Flagellum</keyword>
<dbReference type="RefSeq" id="WP_078717563.1">
    <property type="nucleotide sequence ID" value="NZ_FUYC01000009.1"/>
</dbReference>
<evidence type="ECO:0000313" key="12">
    <source>
        <dbReference type="EMBL" id="SKA86817.1"/>
    </source>
</evidence>
<keyword evidence="12" id="KW-0966">Cell projection</keyword>
<proteinExistence type="inferred from homology"/>
<keyword evidence="7 10" id="KW-0283">Flagellar rotation</keyword>
<dbReference type="InterPro" id="IPR005503">
    <property type="entry name" value="FliL"/>
</dbReference>
<dbReference type="OrthoDB" id="5470759at2"/>
<dbReference type="GO" id="GO:0009425">
    <property type="term" value="C:bacterial-type flagellum basal body"/>
    <property type="evidence" value="ECO:0007669"/>
    <property type="project" value="InterPro"/>
</dbReference>
<organism evidence="12 13">
    <name type="scientific">Paucidesulfovibrio gracilis DSM 16080</name>
    <dbReference type="NCBI Taxonomy" id="1121449"/>
    <lineage>
        <taxon>Bacteria</taxon>
        <taxon>Pseudomonadati</taxon>
        <taxon>Thermodesulfobacteriota</taxon>
        <taxon>Desulfovibrionia</taxon>
        <taxon>Desulfovibrionales</taxon>
        <taxon>Desulfovibrionaceae</taxon>
        <taxon>Paucidesulfovibrio</taxon>
    </lineage>
</organism>
<reference evidence="12 13" key="1">
    <citation type="submission" date="2017-02" db="EMBL/GenBank/DDBJ databases">
        <authorList>
            <person name="Peterson S.W."/>
        </authorList>
    </citation>
    <scope>NUCLEOTIDE SEQUENCE [LARGE SCALE GENOMIC DNA]</scope>
    <source>
        <strain evidence="12 13">DSM 16080</strain>
    </source>
</reference>
<dbReference type="GO" id="GO:0006935">
    <property type="term" value="P:chemotaxis"/>
    <property type="evidence" value="ECO:0007669"/>
    <property type="project" value="UniProtKB-KW"/>
</dbReference>
<keyword evidence="6 10" id="KW-0812">Transmembrane</keyword>
<feature type="region of interest" description="Disordered" evidence="11">
    <location>
        <begin position="1"/>
        <end position="25"/>
    </location>
</feature>
<evidence type="ECO:0000256" key="1">
    <source>
        <dbReference type="ARBA" id="ARBA00002254"/>
    </source>
</evidence>
<dbReference type="Pfam" id="PF03748">
    <property type="entry name" value="FliL"/>
    <property type="match status" value="1"/>
</dbReference>
<comment type="subcellular location">
    <subcellularLocation>
        <location evidence="2">Cell membrane</location>
        <topology evidence="2">Single-pass membrane protein</topology>
    </subcellularLocation>
</comment>
<evidence type="ECO:0000313" key="13">
    <source>
        <dbReference type="Proteomes" id="UP000190027"/>
    </source>
</evidence>
<evidence type="ECO:0000256" key="7">
    <source>
        <dbReference type="ARBA" id="ARBA00022779"/>
    </source>
</evidence>
<evidence type="ECO:0000256" key="4">
    <source>
        <dbReference type="ARBA" id="ARBA00022475"/>
    </source>
</evidence>
<evidence type="ECO:0000256" key="5">
    <source>
        <dbReference type="ARBA" id="ARBA00022500"/>
    </source>
</evidence>
<sequence>MVFMVADEPDEVLETPEGDLEGEGTLKAQLDDTEISRASQKVDLDLDDAPFLEEEEEEEEVLEEEPLTDETEETPQKRRKAPAWAQNKLLLIGLLVGLLLGAGSFFLFSGSEAPPEEPPAPAEVAEQPAPGEEPLPQETAEPALEPETVVEEESPPPGESLVRLDPFLIEQRDDEGELRFLEVSLVFATPDMALASNLTRESPTVRYALYYYMRNKDLQFLTDENNTEQLKKELLAVVNQYMSAGRFETILFEKYLVR</sequence>
<dbReference type="STRING" id="1121449.SAMN02745704_02008"/>
<evidence type="ECO:0000256" key="10">
    <source>
        <dbReference type="RuleBase" id="RU364125"/>
    </source>
</evidence>
<evidence type="ECO:0000256" key="8">
    <source>
        <dbReference type="ARBA" id="ARBA00022989"/>
    </source>
</evidence>
<evidence type="ECO:0000256" key="9">
    <source>
        <dbReference type="ARBA" id="ARBA00023136"/>
    </source>
</evidence>
<dbReference type="AlphaFoldDB" id="A0A1T4XBP7"/>
<name>A0A1T4XBP7_9BACT</name>
<evidence type="ECO:0000256" key="6">
    <source>
        <dbReference type="ARBA" id="ARBA00022692"/>
    </source>
</evidence>
<keyword evidence="13" id="KW-1185">Reference proteome</keyword>
<keyword evidence="5 10" id="KW-0145">Chemotaxis</keyword>
<feature type="region of interest" description="Disordered" evidence="11">
    <location>
        <begin position="38"/>
        <end position="82"/>
    </location>
</feature>
<evidence type="ECO:0000256" key="11">
    <source>
        <dbReference type="SAM" id="MobiDB-lite"/>
    </source>
</evidence>
<dbReference type="PANTHER" id="PTHR35091">
    <property type="entry name" value="FLAGELLAR PROTEIN FLIL"/>
    <property type="match status" value="1"/>
</dbReference>
<keyword evidence="4 10" id="KW-1003">Cell membrane</keyword>
<evidence type="ECO:0000256" key="3">
    <source>
        <dbReference type="ARBA" id="ARBA00008281"/>
    </source>
</evidence>
<gene>
    <name evidence="12" type="ORF">SAMN02745704_02008</name>
</gene>
<keyword evidence="8 10" id="KW-1133">Transmembrane helix</keyword>
<keyword evidence="9 10" id="KW-0472">Membrane</keyword>
<feature type="transmembrane region" description="Helical" evidence="10">
    <location>
        <begin position="89"/>
        <end position="108"/>
    </location>
</feature>
<dbReference type="PANTHER" id="PTHR35091:SF2">
    <property type="entry name" value="FLAGELLAR PROTEIN FLIL"/>
    <property type="match status" value="1"/>
</dbReference>
<accession>A0A1T4XBP7</accession>
<comment type="similarity">
    <text evidence="3 10">Belongs to the FliL family.</text>
</comment>
<feature type="region of interest" description="Disordered" evidence="11">
    <location>
        <begin position="111"/>
        <end position="161"/>
    </location>
</feature>
<dbReference type="EMBL" id="FUYC01000009">
    <property type="protein sequence ID" value="SKA86817.1"/>
    <property type="molecule type" value="Genomic_DNA"/>
</dbReference>
<feature type="compositionally biased region" description="Acidic residues" evidence="11">
    <location>
        <begin position="45"/>
        <end position="73"/>
    </location>
</feature>
<comment type="function">
    <text evidence="1 10">Controls the rotational direction of flagella during chemotaxis.</text>
</comment>
<evidence type="ECO:0000256" key="2">
    <source>
        <dbReference type="ARBA" id="ARBA00004162"/>
    </source>
</evidence>
<protein>
    <recommendedName>
        <fullName evidence="10">Flagellar protein FliL</fullName>
    </recommendedName>
</protein>
<feature type="compositionally biased region" description="Acidic residues" evidence="11">
    <location>
        <begin position="7"/>
        <end position="22"/>
    </location>
</feature>
<feature type="compositionally biased region" description="Low complexity" evidence="11">
    <location>
        <begin position="122"/>
        <end position="147"/>
    </location>
</feature>
<dbReference type="GO" id="GO:0005886">
    <property type="term" value="C:plasma membrane"/>
    <property type="evidence" value="ECO:0007669"/>
    <property type="project" value="UniProtKB-SubCell"/>
</dbReference>